<dbReference type="Proteomes" id="UP000078316">
    <property type="component" value="Unassembled WGS sequence"/>
</dbReference>
<accession>A0A179S5M0</accession>
<dbReference type="STRING" id="427683.A5481_18995"/>
<dbReference type="AlphaFoldDB" id="A0A179S5M0"/>
<reference evidence="1 2" key="1">
    <citation type="submission" date="2016-04" db="EMBL/GenBank/DDBJ databases">
        <authorList>
            <person name="Evans L.H."/>
            <person name="Alamgir A."/>
            <person name="Owens N."/>
            <person name="Weber N.D."/>
            <person name="Virtaneva K."/>
            <person name="Barbian K."/>
            <person name="Babar A."/>
            <person name="Rosenke K."/>
        </authorList>
    </citation>
    <scope>NUCLEOTIDE SEQUENCE [LARGE SCALE GENOMIC DNA]</scope>
    <source>
        <strain evidence="1 2">PMB02</strain>
    </source>
</reference>
<dbReference type="EMBL" id="LWHQ01000038">
    <property type="protein sequence ID" value="OAS22484.1"/>
    <property type="molecule type" value="Genomic_DNA"/>
</dbReference>
<organism evidence="1 2">
    <name type="scientific">Methylobacterium platani</name>
    <dbReference type="NCBI Taxonomy" id="427683"/>
    <lineage>
        <taxon>Bacteria</taxon>
        <taxon>Pseudomonadati</taxon>
        <taxon>Pseudomonadota</taxon>
        <taxon>Alphaproteobacteria</taxon>
        <taxon>Hyphomicrobiales</taxon>
        <taxon>Methylobacteriaceae</taxon>
        <taxon>Methylobacterium</taxon>
    </lineage>
</organism>
<protein>
    <submittedName>
        <fullName evidence="1">Uncharacterized protein</fullName>
    </submittedName>
</protein>
<evidence type="ECO:0000313" key="2">
    <source>
        <dbReference type="Proteomes" id="UP000078316"/>
    </source>
</evidence>
<proteinExistence type="predicted"/>
<gene>
    <name evidence="1" type="ORF">A5481_18995</name>
</gene>
<name>A0A179S5M0_9HYPH</name>
<evidence type="ECO:0000313" key="1">
    <source>
        <dbReference type="EMBL" id="OAS22484.1"/>
    </source>
</evidence>
<comment type="caution">
    <text evidence="1">The sequence shown here is derived from an EMBL/GenBank/DDBJ whole genome shotgun (WGS) entry which is preliminary data.</text>
</comment>
<sequence length="136" mass="15272">MGRDRDMLKDTELDSLARAVAALDRERALRKDADEGLELVWAELNQATEELERERARHAADAEALRAVIHHLRPGAAIVRVDEPTTGRHRYELWTNPTPKPAFDAAFLASVRGVPWTEEPKRTRDADLPATGTFHG</sequence>